<dbReference type="AlphaFoldDB" id="A0A364JUH7"/>
<dbReference type="OrthoDB" id="7189469at2"/>
<evidence type="ECO:0000313" key="2">
    <source>
        <dbReference type="EMBL" id="RAK27615.1"/>
    </source>
</evidence>
<organism evidence="2 3">
    <name type="scientific">Falsochrobactrum ovis</name>
    <dbReference type="NCBI Taxonomy" id="1293442"/>
    <lineage>
        <taxon>Bacteria</taxon>
        <taxon>Pseudomonadati</taxon>
        <taxon>Pseudomonadota</taxon>
        <taxon>Alphaproteobacteria</taxon>
        <taxon>Hyphomicrobiales</taxon>
        <taxon>Brucellaceae</taxon>
        <taxon>Falsochrobactrum</taxon>
    </lineage>
</organism>
<dbReference type="Pfam" id="PF10691">
    <property type="entry name" value="DUF2497"/>
    <property type="match status" value="1"/>
</dbReference>
<accession>A0A364JUH7</accession>
<evidence type="ECO:0000256" key="1">
    <source>
        <dbReference type="SAM" id="MobiDB-lite"/>
    </source>
</evidence>
<feature type="region of interest" description="Disordered" evidence="1">
    <location>
        <begin position="28"/>
        <end position="123"/>
    </location>
</feature>
<dbReference type="RefSeq" id="WP_111575730.1">
    <property type="nucleotide sequence ID" value="NZ_JBHEEY010000009.1"/>
</dbReference>
<evidence type="ECO:0008006" key="4">
    <source>
        <dbReference type="Google" id="ProtNLM"/>
    </source>
</evidence>
<feature type="compositionally biased region" description="Basic and acidic residues" evidence="1">
    <location>
        <begin position="114"/>
        <end position="123"/>
    </location>
</feature>
<feature type="compositionally biased region" description="Acidic residues" evidence="1">
    <location>
        <begin position="95"/>
        <end position="108"/>
    </location>
</feature>
<keyword evidence="3" id="KW-1185">Reference proteome</keyword>
<name>A0A364JUH7_9HYPH</name>
<dbReference type="EMBL" id="QLMK01000009">
    <property type="protein sequence ID" value="RAK27615.1"/>
    <property type="molecule type" value="Genomic_DNA"/>
</dbReference>
<protein>
    <recommendedName>
        <fullName evidence="4">DUF2497 domain-containing protein</fullName>
    </recommendedName>
</protein>
<comment type="caution">
    <text evidence="2">The sequence shown here is derived from an EMBL/GenBank/DDBJ whole genome shotgun (WGS) entry which is preliminary data.</text>
</comment>
<reference evidence="2 3" key="1">
    <citation type="submission" date="2018-06" db="EMBL/GenBank/DDBJ databases">
        <title>Genomic Encyclopedia of Type Strains, Phase IV (KMG-IV): sequencing the most valuable type-strain genomes for metagenomic binning, comparative biology and taxonomic classification.</title>
        <authorList>
            <person name="Goeker M."/>
        </authorList>
    </citation>
    <scope>NUCLEOTIDE SEQUENCE [LARGE SCALE GENOMIC DNA]</scope>
    <source>
        <strain evidence="2 3">DSM 26720</strain>
    </source>
</reference>
<proteinExistence type="predicted"/>
<dbReference type="Proteomes" id="UP000249453">
    <property type="component" value="Unassembled WGS sequence"/>
</dbReference>
<gene>
    <name evidence="2" type="ORF">C7374_10991</name>
</gene>
<sequence length="240" mass="26803">MAQTSSAAREPSMEEILASIRRIIEDSDVARHPDPIAPFPPQGPRGEVTEFIRPVSNEAKREQDDETQSEKSAPANSVANFKEELTLRGTISDIAEFETGLEQEDDEPVLAAQNDDHHNDEWVPKAMGGAEALSVEETQEDDLISNHSAVEEGSAYPAASEGEGLTMSKEHILSEVTERYVATAFENLDHAMKAEPPRSFDDIAADIMRPMLQEWLDKNLPSLVERLVREEIERVVRRDR</sequence>
<dbReference type="InterPro" id="IPR019632">
    <property type="entry name" value="DUF2497"/>
</dbReference>
<feature type="compositionally biased region" description="Polar residues" evidence="1">
    <location>
        <begin position="70"/>
        <end position="79"/>
    </location>
</feature>
<evidence type="ECO:0000313" key="3">
    <source>
        <dbReference type="Proteomes" id="UP000249453"/>
    </source>
</evidence>